<evidence type="ECO:0000256" key="7">
    <source>
        <dbReference type="ARBA" id="ARBA00023180"/>
    </source>
</evidence>
<comment type="subcellular location">
    <subcellularLocation>
        <location evidence="1">Cell membrane</location>
    </subcellularLocation>
</comment>
<keyword evidence="2" id="KW-1003">Cell membrane</keyword>
<dbReference type="InterPro" id="IPR013106">
    <property type="entry name" value="Ig_V-set"/>
</dbReference>
<dbReference type="InterPro" id="IPR052051">
    <property type="entry name" value="TCR_complex_component"/>
</dbReference>
<dbReference type="GO" id="GO:0005886">
    <property type="term" value="C:plasma membrane"/>
    <property type="evidence" value="ECO:0007669"/>
    <property type="project" value="UniProtKB-SubCell"/>
</dbReference>
<evidence type="ECO:0000256" key="6">
    <source>
        <dbReference type="ARBA" id="ARBA00023157"/>
    </source>
</evidence>
<keyword evidence="11" id="KW-1185">Reference proteome</keyword>
<feature type="chain" id="PRO_5030566219" description="Ig-like domain-containing protein" evidence="8">
    <location>
        <begin position="17"/>
        <end position="176"/>
    </location>
</feature>
<evidence type="ECO:0000256" key="2">
    <source>
        <dbReference type="ARBA" id="ARBA00022475"/>
    </source>
</evidence>
<dbReference type="InterPro" id="IPR007110">
    <property type="entry name" value="Ig-like_dom"/>
</dbReference>
<evidence type="ECO:0000259" key="9">
    <source>
        <dbReference type="PROSITE" id="PS50835"/>
    </source>
</evidence>
<feature type="signal peptide" evidence="8">
    <location>
        <begin position="1"/>
        <end position="16"/>
    </location>
</feature>
<keyword evidence="7" id="KW-0325">Glycoprotein</keyword>
<dbReference type="GO" id="GO:0009617">
    <property type="term" value="P:response to bacterium"/>
    <property type="evidence" value="ECO:0007669"/>
    <property type="project" value="TreeGrafter"/>
</dbReference>
<dbReference type="Ensembl" id="ENSMAMT00000007880.2">
    <property type="protein sequence ID" value="ENSMAMP00000007668.2"/>
    <property type="gene ID" value="ENSMAMG00000005230.2"/>
</dbReference>
<dbReference type="STRING" id="205130.ENSMAMP00000007668"/>
<dbReference type="GeneTree" id="ENSGT01130000278379"/>
<evidence type="ECO:0000256" key="1">
    <source>
        <dbReference type="ARBA" id="ARBA00004236"/>
    </source>
</evidence>
<dbReference type="Gene3D" id="2.60.40.10">
    <property type="entry name" value="Immunoglobulins"/>
    <property type="match status" value="1"/>
</dbReference>
<keyword evidence="5" id="KW-0472">Membrane</keyword>
<keyword evidence="6" id="KW-1015">Disulfide bond</keyword>
<organism evidence="10 11">
    <name type="scientific">Mastacembelus armatus</name>
    <name type="common">zig-zag eel</name>
    <dbReference type="NCBI Taxonomy" id="205130"/>
    <lineage>
        <taxon>Eukaryota</taxon>
        <taxon>Metazoa</taxon>
        <taxon>Chordata</taxon>
        <taxon>Craniata</taxon>
        <taxon>Vertebrata</taxon>
        <taxon>Euteleostomi</taxon>
        <taxon>Actinopterygii</taxon>
        <taxon>Neopterygii</taxon>
        <taxon>Teleostei</taxon>
        <taxon>Neoteleostei</taxon>
        <taxon>Acanthomorphata</taxon>
        <taxon>Anabantaria</taxon>
        <taxon>Synbranchiformes</taxon>
        <taxon>Mastacembelidae</taxon>
        <taxon>Mastacembelus</taxon>
    </lineage>
</organism>
<dbReference type="PANTHER" id="PTHR19433">
    <property type="entry name" value="T-CELL RECEPTOR ALPHA CHAIN V REGION-RELATED"/>
    <property type="match status" value="1"/>
</dbReference>
<keyword evidence="3 8" id="KW-0732">Signal</keyword>
<dbReference type="Pfam" id="PF07686">
    <property type="entry name" value="V-set"/>
    <property type="match status" value="1"/>
</dbReference>
<reference evidence="10" key="1">
    <citation type="submission" date="2025-08" db="UniProtKB">
        <authorList>
            <consortium name="Ensembl"/>
        </authorList>
    </citation>
    <scope>IDENTIFICATION</scope>
</reference>
<accession>A0A3Q3L1D2</accession>
<dbReference type="SMART" id="SM00409">
    <property type="entry name" value="IG"/>
    <property type="match status" value="1"/>
</dbReference>
<evidence type="ECO:0000256" key="5">
    <source>
        <dbReference type="ARBA" id="ARBA00023136"/>
    </source>
</evidence>
<dbReference type="PANTHER" id="PTHR19433:SF111">
    <property type="entry name" value="T CELL RECEPTOR ALPHA VARIABLE 4"/>
    <property type="match status" value="1"/>
</dbReference>
<evidence type="ECO:0000313" key="11">
    <source>
        <dbReference type="Proteomes" id="UP000261640"/>
    </source>
</evidence>
<dbReference type="AlphaFoldDB" id="A0A3Q3L1D2"/>
<feature type="domain" description="Ig-like" evidence="9">
    <location>
        <begin position="25"/>
        <end position="132"/>
    </location>
</feature>
<sequence>MRSFTLVTTLFLCSLGKYWHIITAPRNVINNTSKFKCWVSVSGSESQTVQVQPGEEVTLLCTNFTRFPSHITWFRLGNGSNTSCISTMLSSETSAVPCDGPQNLKFNMTSNTTTLFLTVRPVDLSDSGLYFCGFYMAVNGEHKVIVSATYLKVQGKTVVNSETDVCPFQSLSKGLS</sequence>
<evidence type="ECO:0000256" key="8">
    <source>
        <dbReference type="SAM" id="SignalP"/>
    </source>
</evidence>
<reference evidence="10" key="2">
    <citation type="submission" date="2025-09" db="UniProtKB">
        <authorList>
            <consortium name="Ensembl"/>
        </authorList>
    </citation>
    <scope>IDENTIFICATION</scope>
</reference>
<dbReference type="InterPro" id="IPR013783">
    <property type="entry name" value="Ig-like_fold"/>
</dbReference>
<keyword evidence="4" id="KW-0391">Immunity</keyword>
<protein>
    <recommendedName>
        <fullName evidence="9">Ig-like domain-containing protein</fullName>
    </recommendedName>
</protein>
<dbReference type="PROSITE" id="PS50835">
    <property type="entry name" value="IG_LIKE"/>
    <property type="match status" value="1"/>
</dbReference>
<dbReference type="GO" id="GO:0002376">
    <property type="term" value="P:immune system process"/>
    <property type="evidence" value="ECO:0007669"/>
    <property type="project" value="UniProtKB-KW"/>
</dbReference>
<proteinExistence type="predicted"/>
<dbReference type="InterPro" id="IPR036179">
    <property type="entry name" value="Ig-like_dom_sf"/>
</dbReference>
<evidence type="ECO:0000256" key="4">
    <source>
        <dbReference type="ARBA" id="ARBA00022859"/>
    </source>
</evidence>
<dbReference type="InParanoid" id="A0A3Q3L1D2"/>
<dbReference type="SUPFAM" id="SSF48726">
    <property type="entry name" value="Immunoglobulin"/>
    <property type="match status" value="1"/>
</dbReference>
<dbReference type="InterPro" id="IPR003599">
    <property type="entry name" value="Ig_sub"/>
</dbReference>
<evidence type="ECO:0000313" key="10">
    <source>
        <dbReference type="Ensembl" id="ENSMAMP00000007668.2"/>
    </source>
</evidence>
<dbReference type="Proteomes" id="UP000261640">
    <property type="component" value="Unplaced"/>
</dbReference>
<evidence type="ECO:0000256" key="3">
    <source>
        <dbReference type="ARBA" id="ARBA00022729"/>
    </source>
</evidence>
<name>A0A3Q3L1D2_9TELE</name>